<dbReference type="GO" id="GO:0005634">
    <property type="term" value="C:nucleus"/>
    <property type="evidence" value="ECO:0007669"/>
    <property type="project" value="UniProtKB-SubCell"/>
</dbReference>
<comment type="similarity">
    <text evidence="3">Belongs to the CTAG/PCC1 family.</text>
</comment>
<evidence type="ECO:0000256" key="4">
    <source>
        <dbReference type="ARBA" id="ARBA00022490"/>
    </source>
</evidence>
<keyword evidence="4" id="KW-0963">Cytoplasm</keyword>
<dbReference type="GO" id="GO:0005737">
    <property type="term" value="C:cytoplasm"/>
    <property type="evidence" value="ECO:0007669"/>
    <property type="project" value="UniProtKB-SubCell"/>
</dbReference>
<evidence type="ECO:0000256" key="2">
    <source>
        <dbReference type="ARBA" id="ARBA00004496"/>
    </source>
</evidence>
<comment type="subcellular location">
    <subcellularLocation>
        <location evidence="2">Cytoplasm</location>
    </subcellularLocation>
    <subcellularLocation>
        <location evidence="1">Nucleus</location>
    </subcellularLocation>
</comment>
<dbReference type="InterPro" id="IPR015419">
    <property type="entry name" value="CTAG/Pcc1"/>
</dbReference>
<dbReference type="Proteomes" id="UP000095009">
    <property type="component" value="Unassembled WGS sequence"/>
</dbReference>
<gene>
    <name evidence="7" type="ORF">NADFUDRAFT_52047</name>
</gene>
<accession>A0A1E3PJ63</accession>
<dbReference type="FunFam" id="3.30.310.50:FF:000005">
    <property type="entry name" value="L antigen family member 3"/>
    <property type="match status" value="1"/>
</dbReference>
<reference evidence="7 8" key="1">
    <citation type="journal article" date="2016" name="Proc. Natl. Acad. Sci. U.S.A.">
        <title>Comparative genomics of biotechnologically important yeasts.</title>
        <authorList>
            <person name="Riley R."/>
            <person name="Haridas S."/>
            <person name="Wolfe K.H."/>
            <person name="Lopes M.R."/>
            <person name="Hittinger C.T."/>
            <person name="Goeker M."/>
            <person name="Salamov A.A."/>
            <person name="Wisecaver J.H."/>
            <person name="Long T.M."/>
            <person name="Calvey C.H."/>
            <person name="Aerts A.L."/>
            <person name="Barry K.W."/>
            <person name="Choi C."/>
            <person name="Clum A."/>
            <person name="Coughlan A.Y."/>
            <person name="Deshpande S."/>
            <person name="Douglass A.P."/>
            <person name="Hanson S.J."/>
            <person name="Klenk H.-P."/>
            <person name="LaButti K.M."/>
            <person name="Lapidus A."/>
            <person name="Lindquist E.A."/>
            <person name="Lipzen A.M."/>
            <person name="Meier-Kolthoff J.P."/>
            <person name="Ohm R.A."/>
            <person name="Otillar R.P."/>
            <person name="Pangilinan J.L."/>
            <person name="Peng Y."/>
            <person name="Rokas A."/>
            <person name="Rosa C.A."/>
            <person name="Scheuner C."/>
            <person name="Sibirny A.A."/>
            <person name="Slot J.C."/>
            <person name="Stielow J.B."/>
            <person name="Sun H."/>
            <person name="Kurtzman C.P."/>
            <person name="Blackwell M."/>
            <person name="Grigoriev I.V."/>
            <person name="Jeffries T.W."/>
        </authorList>
    </citation>
    <scope>NUCLEOTIDE SEQUENCE [LARGE SCALE GENOMIC DNA]</scope>
    <source>
        <strain evidence="7 8">DSM 6958</strain>
    </source>
</reference>
<proteinExistence type="inferred from homology"/>
<keyword evidence="6" id="KW-0539">Nucleus</keyword>
<dbReference type="OrthoDB" id="10025739at2759"/>
<dbReference type="STRING" id="857566.A0A1E3PJ63"/>
<dbReference type="GO" id="GO:0008033">
    <property type="term" value="P:tRNA processing"/>
    <property type="evidence" value="ECO:0007669"/>
    <property type="project" value="UniProtKB-KW"/>
</dbReference>
<evidence type="ECO:0000313" key="7">
    <source>
        <dbReference type="EMBL" id="ODQ65455.1"/>
    </source>
</evidence>
<dbReference type="PANTHER" id="PTHR31283:SF5">
    <property type="entry name" value="EKC_KEOPS COMPLEX SUBUNIT LAGE3"/>
    <property type="match status" value="1"/>
</dbReference>
<dbReference type="GO" id="GO:0000408">
    <property type="term" value="C:EKC/KEOPS complex"/>
    <property type="evidence" value="ECO:0007669"/>
    <property type="project" value="TreeGrafter"/>
</dbReference>
<name>A0A1E3PJ63_9ASCO</name>
<protein>
    <submittedName>
        <fullName evidence="7">Transcription factor Pcc1</fullName>
    </submittedName>
</protein>
<evidence type="ECO:0000313" key="8">
    <source>
        <dbReference type="Proteomes" id="UP000095009"/>
    </source>
</evidence>
<sequence length="91" mass="9937">MASLPYTLKLVIPFETSHHADIALQTLSPDPELKPDQLARAITISESSPSELVVEFLAVSDRVLRVGVNSMMDNLGLVAECLDELDIANFN</sequence>
<evidence type="ECO:0000256" key="3">
    <source>
        <dbReference type="ARBA" id="ARBA00007073"/>
    </source>
</evidence>
<dbReference type="Pfam" id="PF09341">
    <property type="entry name" value="Pcc1"/>
    <property type="match status" value="1"/>
</dbReference>
<evidence type="ECO:0000256" key="6">
    <source>
        <dbReference type="ARBA" id="ARBA00023242"/>
    </source>
</evidence>
<dbReference type="AlphaFoldDB" id="A0A1E3PJ63"/>
<organism evidence="7 8">
    <name type="scientific">Nadsonia fulvescens var. elongata DSM 6958</name>
    <dbReference type="NCBI Taxonomy" id="857566"/>
    <lineage>
        <taxon>Eukaryota</taxon>
        <taxon>Fungi</taxon>
        <taxon>Dikarya</taxon>
        <taxon>Ascomycota</taxon>
        <taxon>Saccharomycotina</taxon>
        <taxon>Dipodascomycetes</taxon>
        <taxon>Dipodascales</taxon>
        <taxon>Dipodascales incertae sedis</taxon>
        <taxon>Nadsonia</taxon>
    </lineage>
</organism>
<evidence type="ECO:0000256" key="5">
    <source>
        <dbReference type="ARBA" id="ARBA00022694"/>
    </source>
</evidence>
<evidence type="ECO:0000256" key="1">
    <source>
        <dbReference type="ARBA" id="ARBA00004123"/>
    </source>
</evidence>
<dbReference type="PANTHER" id="PTHR31283">
    <property type="entry name" value="EKC/KEOPS COMPLEX SUBUNIT PCC1 FAMILY MEMBER"/>
    <property type="match status" value="1"/>
</dbReference>
<keyword evidence="8" id="KW-1185">Reference proteome</keyword>
<keyword evidence="5" id="KW-0819">tRNA processing</keyword>
<dbReference type="EMBL" id="KV454410">
    <property type="protein sequence ID" value="ODQ65455.1"/>
    <property type="molecule type" value="Genomic_DNA"/>
</dbReference>
<dbReference type="GO" id="GO:0070525">
    <property type="term" value="P:tRNA threonylcarbamoyladenosine metabolic process"/>
    <property type="evidence" value="ECO:0007669"/>
    <property type="project" value="TreeGrafter"/>
</dbReference>
<dbReference type="Gene3D" id="3.30.310.50">
    <property type="entry name" value="Alpha-D-phosphohexomutase, C-terminal domain"/>
    <property type="match status" value="1"/>
</dbReference>